<accession>G0UB00</accession>
<sequence>MQLNQLYVDGLAGLLSPAGIRTYRQAGVVVARNLLPESMVEALVTACRLVALSRGPRLFPGIDDAHSGRIEFDARMTPKPTADLQSQPLPQELQQRLKQQDEARALERRYQKILLKCRNEKQVERVYARLLAQRERYMKFKKVKSFNELEEESAGLASDRRMREIGQSYEYDDVKRSFEAYRSSGKMEMEVRRDHHIDRALEHLQNWSKCWCRVWPDSPELQELVLRGEVGSVIGEAAAALAGEIVIRLFDDAVHDYHNFLNSTPFHFVGNSTNFRNVNGMTVSVGMASHDDVRMFVIPGSHHVMRQFTSDGRDFSSFRVSGVFDTGGAIRSIKPLRQLPVIQLLPLEAGSVLFLNHYTLAAAQPTMCGAAANYLPPTGTPIKSIYQYSMTLMPDRCVFDGLRNSWASRDSHGPLYTYKPGQLLNDDALFPVLHRALDVQ</sequence>
<dbReference type="EMBL" id="HE573027">
    <property type="protein sequence ID" value="CCC52987.1"/>
    <property type="molecule type" value="Genomic_DNA"/>
</dbReference>
<proteinExistence type="predicted"/>
<gene>
    <name evidence="1" type="ORF">TVY486_1104710</name>
</gene>
<name>G0UB00_TRYVY</name>
<protein>
    <submittedName>
        <fullName evidence="1">Uncharacterized protein</fullName>
    </submittedName>
</protein>
<dbReference type="AlphaFoldDB" id="G0UB00"/>
<reference evidence="1" key="1">
    <citation type="journal article" date="2012" name="Proc. Natl. Acad. Sci. U.S.A.">
        <title>Antigenic diversity is generated by distinct evolutionary mechanisms in African trypanosome species.</title>
        <authorList>
            <person name="Jackson A.P."/>
            <person name="Berry A."/>
            <person name="Aslett M."/>
            <person name="Allison H.C."/>
            <person name="Burton P."/>
            <person name="Vavrova-Anderson J."/>
            <person name="Brown R."/>
            <person name="Browne H."/>
            <person name="Corton N."/>
            <person name="Hauser H."/>
            <person name="Gamble J."/>
            <person name="Gilderthorp R."/>
            <person name="Marcello L."/>
            <person name="McQuillan J."/>
            <person name="Otto T.D."/>
            <person name="Quail M.A."/>
            <person name="Sanders M.J."/>
            <person name="van Tonder A."/>
            <person name="Ginger M.L."/>
            <person name="Field M.C."/>
            <person name="Barry J.D."/>
            <person name="Hertz-Fowler C."/>
            <person name="Berriman M."/>
        </authorList>
    </citation>
    <scope>NUCLEOTIDE SEQUENCE</scope>
    <source>
        <strain evidence="1">Y486</strain>
    </source>
</reference>
<organism evidence="1">
    <name type="scientific">Trypanosoma vivax (strain Y486)</name>
    <dbReference type="NCBI Taxonomy" id="1055687"/>
    <lineage>
        <taxon>Eukaryota</taxon>
        <taxon>Discoba</taxon>
        <taxon>Euglenozoa</taxon>
        <taxon>Kinetoplastea</taxon>
        <taxon>Metakinetoplastina</taxon>
        <taxon>Trypanosomatida</taxon>
        <taxon>Trypanosomatidae</taxon>
        <taxon>Trypanosoma</taxon>
        <taxon>Duttonella</taxon>
    </lineage>
</organism>
<dbReference type="OMA" id="WASRDSH"/>
<evidence type="ECO:0000313" key="1">
    <source>
        <dbReference type="EMBL" id="CCC52987.1"/>
    </source>
</evidence>
<dbReference type="Gene3D" id="2.60.120.620">
    <property type="entry name" value="q2cbj1_9rhob like domain"/>
    <property type="match status" value="1"/>
</dbReference>
<dbReference type="VEuPathDB" id="TriTrypDB:TvY486_1104710"/>